<dbReference type="AlphaFoldDB" id="A0AB34WZZ9"/>
<reference evidence="1 2" key="1">
    <citation type="submission" date="2016-01" db="EMBL/GenBank/DDBJ databases">
        <authorList>
            <person name="Mitreva M."/>
            <person name="Pepin K.H."/>
            <person name="Mihindukulasuriya K.A."/>
            <person name="Fulton R."/>
            <person name="Fronick C."/>
            <person name="O'Laughlin M."/>
            <person name="Miner T."/>
            <person name="Herter B."/>
            <person name="Rosa B.A."/>
            <person name="Cordes M."/>
            <person name="Tomlinson C."/>
            <person name="Wollam A."/>
            <person name="Palsikar V.B."/>
            <person name="Mardis E.R."/>
            <person name="Wilson R.K."/>
        </authorList>
    </citation>
    <scope>NUCLEOTIDE SEQUENCE [LARGE SCALE GENOMIC DNA]</scope>
    <source>
        <strain evidence="1 2">DNF00696</strain>
    </source>
</reference>
<evidence type="ECO:0000313" key="2">
    <source>
        <dbReference type="Proteomes" id="UP000070572"/>
    </source>
</evidence>
<name>A0AB34WZZ9_9ACTO</name>
<dbReference type="Proteomes" id="UP000070572">
    <property type="component" value="Unassembled WGS sequence"/>
</dbReference>
<dbReference type="EMBL" id="LSDN01000013">
    <property type="protein sequence ID" value="KXB81089.1"/>
    <property type="molecule type" value="Genomic_DNA"/>
</dbReference>
<protein>
    <submittedName>
        <fullName evidence="1">Uncharacterized protein</fullName>
    </submittedName>
</protein>
<evidence type="ECO:0000313" key="1">
    <source>
        <dbReference type="EMBL" id="KXB81089.1"/>
    </source>
</evidence>
<proteinExistence type="predicted"/>
<comment type="caution">
    <text evidence="1">The sequence shown here is derived from an EMBL/GenBank/DDBJ whole genome shotgun (WGS) entry which is preliminary data.</text>
</comment>
<accession>A0AB34WZZ9</accession>
<gene>
    <name evidence="1" type="ORF">HMPREF1862_00812</name>
</gene>
<organism evidence="1 2">
    <name type="scientific">Varibaculum cambriense</name>
    <dbReference type="NCBI Taxonomy" id="184870"/>
    <lineage>
        <taxon>Bacteria</taxon>
        <taxon>Bacillati</taxon>
        <taxon>Actinomycetota</taxon>
        <taxon>Actinomycetes</taxon>
        <taxon>Actinomycetales</taxon>
        <taxon>Actinomycetaceae</taxon>
        <taxon>Varibaculum</taxon>
    </lineage>
</organism>
<sequence length="68" mass="6983">MLADSFQPAAQFLGKTTYFDAEARLNGELQGAPVAVVGSDVAPEPLGKEPGEFHPLGAAVEPVMVAGD</sequence>